<evidence type="ECO:0000256" key="4">
    <source>
        <dbReference type="ARBA" id="ARBA00022771"/>
    </source>
</evidence>
<sequence length="357" mass="42061">MCALRSLCRTCGIKLENESSSVKLFEKSNYHFIRLIEDITDMFLEFDNSMPDHVCQECKEDLDRMLAFRSKFLKVHRSFLVTKKKHLQWKENSNKVEAECLEDETELMGGSAPSEEDMLQIVDKDTDDMEDHLNQDEQDQDNDDEEHTEENEQDQKYLDEDQQNTGAEPEDFPDEDQVRNMDELTASSKSTTKITARKAKQAMRNAKTWVCDQCGGVFKCSTYLKLHLLRHTGQKSFECDVCQAKYYTENEMRRHRILHTDARPYACRFCDKTFRGCSSKVIHERTHTNERPFQCQYCEMAFTSTSTRQRHELLHTNNRKYHCETCQHWFLRATHLALHQNTKLHKKRVASARKRCG</sequence>
<dbReference type="OrthoDB" id="6591996at2759"/>
<dbReference type="SUPFAM" id="SSF57667">
    <property type="entry name" value="beta-beta-alpha zinc fingers"/>
    <property type="match status" value="3"/>
</dbReference>
<gene>
    <name evidence="13" type="primary">LOC108070712</name>
</gene>
<evidence type="ECO:0000256" key="7">
    <source>
        <dbReference type="PROSITE-ProRule" id="PRU00042"/>
    </source>
</evidence>
<organism evidence="12 13">
    <name type="scientific">Drosophila kikkawai</name>
    <name type="common">Fruit fly</name>
    <dbReference type="NCBI Taxonomy" id="30033"/>
    <lineage>
        <taxon>Eukaryota</taxon>
        <taxon>Metazoa</taxon>
        <taxon>Ecdysozoa</taxon>
        <taxon>Arthropoda</taxon>
        <taxon>Hexapoda</taxon>
        <taxon>Insecta</taxon>
        <taxon>Pterygota</taxon>
        <taxon>Neoptera</taxon>
        <taxon>Endopterygota</taxon>
        <taxon>Diptera</taxon>
        <taxon>Brachycera</taxon>
        <taxon>Muscomorpha</taxon>
        <taxon>Ephydroidea</taxon>
        <taxon>Drosophilidae</taxon>
        <taxon>Drosophila</taxon>
        <taxon>Sophophora</taxon>
    </lineage>
</organism>
<dbReference type="Gene3D" id="3.40.1800.20">
    <property type="match status" value="1"/>
</dbReference>
<dbReference type="InterPro" id="IPR013087">
    <property type="entry name" value="Znf_C2H2_type"/>
</dbReference>
<dbReference type="Gene3D" id="3.30.160.60">
    <property type="entry name" value="Classic Zinc Finger"/>
    <property type="match status" value="5"/>
</dbReference>
<dbReference type="Proteomes" id="UP001652661">
    <property type="component" value="Chromosome 3R"/>
</dbReference>
<dbReference type="PROSITE" id="PS51915">
    <property type="entry name" value="ZAD"/>
    <property type="match status" value="1"/>
</dbReference>
<feature type="domain" description="ZAD" evidence="11">
    <location>
        <begin position="6"/>
        <end position="82"/>
    </location>
</feature>
<feature type="compositionally biased region" description="Acidic residues" evidence="9">
    <location>
        <begin position="131"/>
        <end position="152"/>
    </location>
</feature>
<dbReference type="InterPro" id="IPR012934">
    <property type="entry name" value="Znf_AD"/>
</dbReference>
<keyword evidence="2 8" id="KW-0479">Metal-binding</keyword>
<dbReference type="PANTHER" id="PTHR16515:SF66">
    <property type="entry name" value="C2H2-TYPE DOMAIN-CONTAINING PROTEIN"/>
    <property type="match status" value="1"/>
</dbReference>
<dbReference type="SUPFAM" id="SSF57716">
    <property type="entry name" value="Glucocorticoid receptor-like (DNA-binding domain)"/>
    <property type="match status" value="1"/>
</dbReference>
<keyword evidence="4 7" id="KW-0863">Zinc-finger</keyword>
<comment type="subcellular location">
    <subcellularLocation>
        <location evidence="1">Nucleus</location>
    </subcellularLocation>
</comment>
<dbReference type="PROSITE" id="PS00028">
    <property type="entry name" value="ZINC_FINGER_C2H2_1"/>
    <property type="match status" value="5"/>
</dbReference>
<dbReference type="GO" id="GO:0010468">
    <property type="term" value="P:regulation of gene expression"/>
    <property type="evidence" value="ECO:0007669"/>
    <property type="project" value="TreeGrafter"/>
</dbReference>
<evidence type="ECO:0000256" key="8">
    <source>
        <dbReference type="PROSITE-ProRule" id="PRU01263"/>
    </source>
</evidence>
<evidence type="ECO:0000256" key="6">
    <source>
        <dbReference type="ARBA" id="ARBA00023242"/>
    </source>
</evidence>
<dbReference type="GO" id="GO:0008270">
    <property type="term" value="F:zinc ion binding"/>
    <property type="evidence" value="ECO:0007669"/>
    <property type="project" value="UniProtKB-UniRule"/>
</dbReference>
<feature type="binding site" evidence="8">
    <location>
        <position position="8"/>
    </location>
    <ligand>
        <name>Zn(2+)</name>
        <dbReference type="ChEBI" id="CHEBI:29105"/>
    </ligand>
</feature>
<dbReference type="PANTHER" id="PTHR16515">
    <property type="entry name" value="PR DOMAIN ZINC FINGER PROTEIN"/>
    <property type="match status" value="1"/>
</dbReference>
<accession>A0A6P4HMI3</accession>
<evidence type="ECO:0000256" key="2">
    <source>
        <dbReference type="ARBA" id="ARBA00022723"/>
    </source>
</evidence>
<dbReference type="SMART" id="SM00355">
    <property type="entry name" value="ZnF_C2H2"/>
    <property type="match status" value="5"/>
</dbReference>
<dbReference type="PROSITE" id="PS50157">
    <property type="entry name" value="ZINC_FINGER_C2H2_2"/>
    <property type="match status" value="5"/>
</dbReference>
<keyword evidence="5 8" id="KW-0862">Zinc</keyword>
<feature type="domain" description="C2H2-type" evidence="10">
    <location>
        <begin position="321"/>
        <end position="350"/>
    </location>
</feature>
<evidence type="ECO:0000256" key="1">
    <source>
        <dbReference type="ARBA" id="ARBA00004123"/>
    </source>
</evidence>
<keyword evidence="3" id="KW-0677">Repeat</keyword>
<evidence type="ECO:0000256" key="3">
    <source>
        <dbReference type="ARBA" id="ARBA00022737"/>
    </source>
</evidence>
<dbReference type="AlphaFoldDB" id="A0A6P4HMI3"/>
<evidence type="ECO:0000313" key="13">
    <source>
        <dbReference type="RefSeq" id="XP_017016795.1"/>
    </source>
</evidence>
<feature type="binding site" evidence="8">
    <location>
        <position position="11"/>
    </location>
    <ligand>
        <name>Zn(2+)</name>
        <dbReference type="ChEBI" id="CHEBI:29105"/>
    </ligand>
</feature>
<feature type="domain" description="C2H2-type" evidence="10">
    <location>
        <begin position="209"/>
        <end position="236"/>
    </location>
</feature>
<dbReference type="InterPro" id="IPR050331">
    <property type="entry name" value="Zinc_finger"/>
</dbReference>
<evidence type="ECO:0000256" key="9">
    <source>
        <dbReference type="SAM" id="MobiDB-lite"/>
    </source>
</evidence>
<feature type="domain" description="C2H2-type" evidence="10">
    <location>
        <begin position="237"/>
        <end position="264"/>
    </location>
</feature>
<feature type="region of interest" description="Disordered" evidence="9">
    <location>
        <begin position="131"/>
        <end position="177"/>
    </location>
</feature>
<dbReference type="SMART" id="SM00868">
    <property type="entry name" value="zf-AD"/>
    <property type="match status" value="1"/>
</dbReference>
<evidence type="ECO:0000259" key="10">
    <source>
        <dbReference type="PROSITE" id="PS50157"/>
    </source>
</evidence>
<keyword evidence="6" id="KW-0539">Nucleus</keyword>
<protein>
    <submittedName>
        <fullName evidence="13">Transcription factor Ouib</fullName>
    </submittedName>
</protein>
<feature type="binding site" evidence="8">
    <location>
        <position position="55"/>
    </location>
    <ligand>
        <name>Zn(2+)</name>
        <dbReference type="ChEBI" id="CHEBI:29105"/>
    </ligand>
</feature>
<dbReference type="RefSeq" id="XP_017016795.1">
    <property type="nucleotide sequence ID" value="XM_017161306.3"/>
</dbReference>
<proteinExistence type="predicted"/>
<feature type="domain" description="C2H2-type" evidence="10">
    <location>
        <begin position="293"/>
        <end position="320"/>
    </location>
</feature>
<reference evidence="13" key="1">
    <citation type="submission" date="2025-08" db="UniProtKB">
        <authorList>
            <consortium name="RefSeq"/>
        </authorList>
    </citation>
    <scope>IDENTIFICATION</scope>
    <source>
        <strain evidence="13">14028-0561.14</strain>
        <tissue evidence="13">Whole fly</tissue>
    </source>
</reference>
<keyword evidence="12" id="KW-1185">Reference proteome</keyword>
<dbReference type="InterPro" id="IPR036236">
    <property type="entry name" value="Znf_C2H2_sf"/>
</dbReference>
<evidence type="ECO:0000256" key="5">
    <source>
        <dbReference type="ARBA" id="ARBA00022833"/>
    </source>
</evidence>
<dbReference type="GeneID" id="108070712"/>
<name>A0A6P4HMI3_DROKI</name>
<feature type="binding site" evidence="8">
    <location>
        <position position="58"/>
    </location>
    <ligand>
        <name>Zn(2+)</name>
        <dbReference type="ChEBI" id="CHEBI:29105"/>
    </ligand>
</feature>
<evidence type="ECO:0000313" key="12">
    <source>
        <dbReference type="Proteomes" id="UP001652661"/>
    </source>
</evidence>
<feature type="domain" description="C2H2-type" evidence="10">
    <location>
        <begin position="265"/>
        <end position="292"/>
    </location>
</feature>
<evidence type="ECO:0000259" key="11">
    <source>
        <dbReference type="PROSITE" id="PS51915"/>
    </source>
</evidence>
<dbReference type="GO" id="GO:0005634">
    <property type="term" value="C:nucleus"/>
    <property type="evidence" value="ECO:0007669"/>
    <property type="project" value="UniProtKB-SubCell"/>
</dbReference>
<dbReference type="Pfam" id="PF07776">
    <property type="entry name" value="zf-AD"/>
    <property type="match status" value="1"/>
</dbReference>